<dbReference type="InterPro" id="IPR050793">
    <property type="entry name" value="CMP-NeuNAc_synthase"/>
</dbReference>
<keyword evidence="2" id="KW-1185">Reference proteome</keyword>
<dbReference type="Proteomes" id="UP000383122">
    <property type="component" value="Unassembled WGS sequence"/>
</dbReference>
<dbReference type="PANTHER" id="PTHR21485">
    <property type="entry name" value="HAD SUPERFAMILY MEMBERS CMAS AND KDSC"/>
    <property type="match status" value="1"/>
</dbReference>
<keyword evidence="1" id="KW-0548">Nucleotidyltransferase</keyword>
<evidence type="ECO:0000313" key="2">
    <source>
        <dbReference type="Proteomes" id="UP000383122"/>
    </source>
</evidence>
<dbReference type="EMBL" id="CABPSP010000005">
    <property type="protein sequence ID" value="VVE65960.1"/>
    <property type="molecule type" value="Genomic_DNA"/>
</dbReference>
<accession>A0A5E5A1C3</accession>
<dbReference type="PANTHER" id="PTHR21485:SF6">
    <property type="entry name" value="N-ACYLNEURAMINATE CYTIDYLYLTRANSFERASE-RELATED"/>
    <property type="match status" value="1"/>
</dbReference>
<dbReference type="Gene3D" id="3.90.550.10">
    <property type="entry name" value="Spore Coat Polysaccharide Biosynthesis Protein SpsA, Chain A"/>
    <property type="match status" value="1"/>
</dbReference>
<dbReference type="OrthoDB" id="9805604at2"/>
<proteinExistence type="predicted"/>
<name>A0A5E5A1C3_9BURK</name>
<dbReference type="EC" id="2.7.7.82" evidence="1"/>
<protein>
    <submittedName>
        <fullName evidence="1">CMP-N,N'-diacetyllegionaminic acid synthase</fullName>
        <ecNumber evidence="1">2.7.7.82</ecNumber>
    </submittedName>
</protein>
<dbReference type="RefSeq" id="WP_150738128.1">
    <property type="nucleotide sequence ID" value="NZ_CABPSP010000005.1"/>
</dbReference>
<dbReference type="InterPro" id="IPR003329">
    <property type="entry name" value="Cytidylyl_trans"/>
</dbReference>
<dbReference type="SUPFAM" id="SSF53448">
    <property type="entry name" value="Nucleotide-diphospho-sugar transferases"/>
    <property type="match status" value="1"/>
</dbReference>
<dbReference type="Pfam" id="PF02348">
    <property type="entry name" value="CTP_transf_3"/>
    <property type="match status" value="1"/>
</dbReference>
<dbReference type="GO" id="GO:0008781">
    <property type="term" value="F:N-acylneuraminate cytidylyltransferase activity"/>
    <property type="evidence" value="ECO:0007669"/>
    <property type="project" value="TreeGrafter"/>
</dbReference>
<dbReference type="CDD" id="cd02513">
    <property type="entry name" value="CMP-NeuAc_Synthase"/>
    <property type="match status" value="1"/>
</dbReference>
<dbReference type="InterPro" id="IPR029044">
    <property type="entry name" value="Nucleotide-diphossugar_trans"/>
</dbReference>
<sequence length="228" mass="24906">MSVCAFIFARGGSKGLPGKNIRELGGLPLMAHSIRTAQQVARVDKIYVSTEDEAIARVAREFGAEVIDRPAELATDTAPEWLAWRHAIDTVFARAGAFDIFLSLPATSPLRSVDDVNACLDALNDSTDVVVTVTPAARSPYFNMVTRTLEGQTNLVIGGHGAARRQDAPAVYDLTTVAYVTRPEFVRTHDRLFDGRVGSVVVPKIRAVDIDDIHDFQFAEVLIRAEQQ</sequence>
<dbReference type="AlphaFoldDB" id="A0A5E5A1C3"/>
<keyword evidence="1" id="KW-0808">Transferase</keyword>
<organism evidence="1 2">
    <name type="scientific">Pandoraea anapnoica</name>
    <dbReference type="NCBI Taxonomy" id="2508301"/>
    <lineage>
        <taxon>Bacteria</taxon>
        <taxon>Pseudomonadati</taxon>
        <taxon>Pseudomonadota</taxon>
        <taxon>Betaproteobacteria</taxon>
        <taxon>Burkholderiales</taxon>
        <taxon>Burkholderiaceae</taxon>
        <taxon>Pandoraea</taxon>
    </lineage>
</organism>
<reference evidence="1 2" key="1">
    <citation type="submission" date="2019-08" db="EMBL/GenBank/DDBJ databases">
        <authorList>
            <person name="Peeters C."/>
        </authorList>
    </citation>
    <scope>NUCLEOTIDE SEQUENCE [LARGE SCALE GENOMIC DNA]</scope>
    <source>
        <strain evidence="1 2">LMG 31117</strain>
    </source>
</reference>
<gene>
    <name evidence="1" type="primary">neuA</name>
    <name evidence="1" type="ORF">PAN31117_02077</name>
</gene>
<evidence type="ECO:0000313" key="1">
    <source>
        <dbReference type="EMBL" id="VVE65960.1"/>
    </source>
</evidence>